<dbReference type="AlphaFoldDB" id="A0AAV4IRN8"/>
<reference evidence="1 2" key="1">
    <citation type="journal article" date="2021" name="Elife">
        <title>Chloroplast acquisition without the gene transfer in kleptoplastic sea slugs, Plakobranchus ocellatus.</title>
        <authorList>
            <person name="Maeda T."/>
            <person name="Takahashi S."/>
            <person name="Yoshida T."/>
            <person name="Shimamura S."/>
            <person name="Takaki Y."/>
            <person name="Nagai Y."/>
            <person name="Toyoda A."/>
            <person name="Suzuki Y."/>
            <person name="Arimoto A."/>
            <person name="Ishii H."/>
            <person name="Satoh N."/>
            <person name="Nishiyama T."/>
            <person name="Hasebe M."/>
            <person name="Maruyama T."/>
            <person name="Minagawa J."/>
            <person name="Obokata J."/>
            <person name="Shigenobu S."/>
        </authorList>
    </citation>
    <scope>NUCLEOTIDE SEQUENCE [LARGE SCALE GENOMIC DNA]</scope>
</reference>
<dbReference type="EMBL" id="BMAT01006393">
    <property type="protein sequence ID" value="GFS11917.1"/>
    <property type="molecule type" value="Genomic_DNA"/>
</dbReference>
<name>A0AAV4IRN8_9GAST</name>
<protein>
    <submittedName>
        <fullName evidence="1">Uncharacterized protein</fullName>
    </submittedName>
</protein>
<dbReference type="Proteomes" id="UP000762676">
    <property type="component" value="Unassembled WGS sequence"/>
</dbReference>
<organism evidence="1 2">
    <name type="scientific">Elysia marginata</name>
    <dbReference type="NCBI Taxonomy" id="1093978"/>
    <lineage>
        <taxon>Eukaryota</taxon>
        <taxon>Metazoa</taxon>
        <taxon>Spiralia</taxon>
        <taxon>Lophotrochozoa</taxon>
        <taxon>Mollusca</taxon>
        <taxon>Gastropoda</taxon>
        <taxon>Heterobranchia</taxon>
        <taxon>Euthyneura</taxon>
        <taxon>Panpulmonata</taxon>
        <taxon>Sacoglossa</taxon>
        <taxon>Placobranchoidea</taxon>
        <taxon>Plakobranchidae</taxon>
        <taxon>Elysia</taxon>
    </lineage>
</organism>
<proteinExistence type="predicted"/>
<comment type="caution">
    <text evidence="1">The sequence shown here is derived from an EMBL/GenBank/DDBJ whole genome shotgun (WGS) entry which is preliminary data.</text>
</comment>
<gene>
    <name evidence="1" type="ORF">ElyMa_003098800</name>
</gene>
<evidence type="ECO:0000313" key="1">
    <source>
        <dbReference type="EMBL" id="GFS11917.1"/>
    </source>
</evidence>
<sequence>MGLRERRRSVGKLGKFYLEPDISVCISLGQVKRGVGSSCLVYCERKKNIGVNKKDYQKTEKCRENRLGCLRVTPGIRSRRSQYQAIQPKSKQICAEESF</sequence>
<evidence type="ECO:0000313" key="2">
    <source>
        <dbReference type="Proteomes" id="UP000762676"/>
    </source>
</evidence>
<keyword evidence="2" id="KW-1185">Reference proteome</keyword>
<accession>A0AAV4IRN8</accession>